<organism evidence="2 3">
    <name type="scientific">Sulfitobacter sediminis</name>
    <dbReference type="NCBI Taxonomy" id="3234186"/>
    <lineage>
        <taxon>Bacteria</taxon>
        <taxon>Pseudomonadati</taxon>
        <taxon>Pseudomonadota</taxon>
        <taxon>Alphaproteobacteria</taxon>
        <taxon>Rhodobacterales</taxon>
        <taxon>Roseobacteraceae</taxon>
        <taxon>Sulfitobacter</taxon>
    </lineage>
</organism>
<name>A0ABV3RIS7_9RHOB</name>
<dbReference type="RefSeq" id="WP_367876246.1">
    <property type="nucleotide sequence ID" value="NZ_JBFNXX010000002.1"/>
</dbReference>
<evidence type="ECO:0008006" key="4">
    <source>
        <dbReference type="Google" id="ProtNLM"/>
    </source>
</evidence>
<evidence type="ECO:0000256" key="1">
    <source>
        <dbReference type="SAM" id="Phobius"/>
    </source>
</evidence>
<keyword evidence="1" id="KW-0472">Membrane</keyword>
<dbReference type="EMBL" id="JBFNXX010000002">
    <property type="protein sequence ID" value="MEW9918542.1"/>
    <property type="molecule type" value="Genomic_DNA"/>
</dbReference>
<sequence length="164" mass="17794">MSMTGTYASRGAPTRTPVRMADGYRMIVRGVQRLLGASLALAALGLWFAPGASWESDVMLFKLILSLTAIFAAVGLLSASSRPAPPEIEIDIRRRQVRLVRRPRGAAPVLLQRCDFNELSSAEREGSIVRLWDSAGVLLAEISLTEPETMSELVAGLREEGKLA</sequence>
<proteinExistence type="predicted"/>
<feature type="transmembrane region" description="Helical" evidence="1">
    <location>
        <begin position="34"/>
        <end position="53"/>
    </location>
</feature>
<protein>
    <recommendedName>
        <fullName evidence="4">PH domain-containing protein</fullName>
    </recommendedName>
</protein>
<feature type="transmembrane region" description="Helical" evidence="1">
    <location>
        <begin position="59"/>
        <end position="79"/>
    </location>
</feature>
<keyword evidence="1" id="KW-1133">Transmembrane helix</keyword>
<reference evidence="2 3" key="1">
    <citation type="submission" date="2024-07" db="EMBL/GenBank/DDBJ databases">
        <title>Marimonas sp.nov., isolated from tidal-flat sediment.</title>
        <authorList>
            <person name="Jayan J.N."/>
            <person name="Lee S.S."/>
        </authorList>
    </citation>
    <scope>NUCLEOTIDE SEQUENCE [LARGE SCALE GENOMIC DNA]</scope>
    <source>
        <strain evidence="2 3">MJW-29</strain>
    </source>
</reference>
<accession>A0ABV3RIS7</accession>
<evidence type="ECO:0000313" key="3">
    <source>
        <dbReference type="Proteomes" id="UP001556098"/>
    </source>
</evidence>
<dbReference type="Proteomes" id="UP001556098">
    <property type="component" value="Unassembled WGS sequence"/>
</dbReference>
<comment type="caution">
    <text evidence="2">The sequence shown here is derived from an EMBL/GenBank/DDBJ whole genome shotgun (WGS) entry which is preliminary data.</text>
</comment>
<gene>
    <name evidence="2" type="ORF">AB2B41_02925</name>
</gene>
<evidence type="ECO:0000313" key="2">
    <source>
        <dbReference type="EMBL" id="MEW9918542.1"/>
    </source>
</evidence>
<keyword evidence="1" id="KW-0812">Transmembrane</keyword>
<keyword evidence="3" id="KW-1185">Reference proteome</keyword>